<dbReference type="PROSITE" id="PS50005">
    <property type="entry name" value="TPR"/>
    <property type="match status" value="1"/>
</dbReference>
<gene>
    <name evidence="2" type="ORF">GCU85_09275</name>
</gene>
<name>A0A6N7EZG5_9GAMM</name>
<dbReference type="Proteomes" id="UP000471298">
    <property type="component" value="Unassembled WGS sequence"/>
</dbReference>
<dbReference type="InterPro" id="IPR010270">
    <property type="entry name" value="Phage_P2_GpM"/>
</dbReference>
<evidence type="ECO:0008006" key="4">
    <source>
        <dbReference type="Google" id="ProtNLM"/>
    </source>
</evidence>
<dbReference type="AlphaFoldDB" id="A0A6N7EZG5"/>
<accession>A0A6N7EZG5</accession>
<evidence type="ECO:0000256" key="1">
    <source>
        <dbReference type="PROSITE-ProRule" id="PRU00339"/>
    </source>
</evidence>
<dbReference type="RefSeq" id="WP_152810904.1">
    <property type="nucleotide sequence ID" value="NZ_WHNW01000013.1"/>
</dbReference>
<keyword evidence="1" id="KW-0802">TPR repeat</keyword>
<evidence type="ECO:0000313" key="2">
    <source>
        <dbReference type="EMBL" id="MPV86915.1"/>
    </source>
</evidence>
<sequence length="256" mass="28011">MSSLFRRHRERILAAQHAEADRAARAGGTSWHTAVDAYDTLLMALAEDNARLSNVRGTEAKTALKRELLPTYRDWSDAAVDAILSSDMASDGGSENSGENNGGHRQDDIVAHVFVWSIDIGDYDTALRLFSAISAADMTLPERFRRRPADFLAEQLAEAAIDECYREVAPDARTVTRALFDRVMTAIAGIDMHDEISAKLMKAGGGLSESDDDLSGALDYYERAIALNPKIGVKTKIKALKKALKKAADDSRQPDK</sequence>
<keyword evidence="3" id="KW-1185">Reference proteome</keyword>
<dbReference type="InParanoid" id="A0A6N7EZG5"/>
<organism evidence="2 3">
    <name type="scientific">Ostreibacterium oceani</name>
    <dbReference type="NCBI Taxonomy" id="2654998"/>
    <lineage>
        <taxon>Bacteria</taxon>
        <taxon>Pseudomonadati</taxon>
        <taxon>Pseudomonadota</taxon>
        <taxon>Gammaproteobacteria</taxon>
        <taxon>Cardiobacteriales</taxon>
        <taxon>Ostreibacteriaceae</taxon>
        <taxon>Ostreibacterium</taxon>
    </lineage>
</organism>
<dbReference type="Pfam" id="PF05944">
    <property type="entry name" value="Phage_term_smal"/>
    <property type="match status" value="1"/>
</dbReference>
<dbReference type="EMBL" id="WHNW01000013">
    <property type="protein sequence ID" value="MPV86915.1"/>
    <property type="molecule type" value="Genomic_DNA"/>
</dbReference>
<reference evidence="2 3" key="1">
    <citation type="submission" date="2019-10" db="EMBL/GenBank/DDBJ databases">
        <title>Cardiobacteriales fam. a chemoheterotrophic member of the order Cardiobacteriales, and proposal of Cardiobacteriales fam. nov.</title>
        <authorList>
            <person name="Wang C."/>
        </authorList>
    </citation>
    <scope>NUCLEOTIDE SEQUENCE [LARGE SCALE GENOMIC DNA]</scope>
    <source>
        <strain evidence="2 3">ML27</strain>
    </source>
</reference>
<evidence type="ECO:0000313" key="3">
    <source>
        <dbReference type="Proteomes" id="UP000471298"/>
    </source>
</evidence>
<comment type="caution">
    <text evidence="2">The sequence shown here is derived from an EMBL/GenBank/DDBJ whole genome shotgun (WGS) entry which is preliminary data.</text>
</comment>
<feature type="repeat" description="TPR" evidence="1">
    <location>
        <begin position="198"/>
        <end position="231"/>
    </location>
</feature>
<dbReference type="GO" id="GO:0003677">
    <property type="term" value="F:DNA binding"/>
    <property type="evidence" value="ECO:0007669"/>
    <property type="project" value="InterPro"/>
</dbReference>
<dbReference type="GO" id="GO:0004519">
    <property type="term" value="F:endonuclease activity"/>
    <property type="evidence" value="ECO:0007669"/>
    <property type="project" value="InterPro"/>
</dbReference>
<proteinExistence type="predicted"/>
<protein>
    <recommendedName>
        <fullName evidence="4">Terminase</fullName>
    </recommendedName>
</protein>
<dbReference type="InterPro" id="IPR019734">
    <property type="entry name" value="TPR_rpt"/>
</dbReference>